<dbReference type="Pfam" id="PF00672">
    <property type="entry name" value="HAMP"/>
    <property type="match status" value="1"/>
</dbReference>
<accession>A0A6S6RVR5</accession>
<evidence type="ECO:0000256" key="6">
    <source>
        <dbReference type="ARBA" id="ARBA00022777"/>
    </source>
</evidence>
<evidence type="ECO:0000256" key="7">
    <source>
        <dbReference type="ARBA" id="ARBA00023136"/>
    </source>
</evidence>
<dbReference type="CDD" id="cd06225">
    <property type="entry name" value="HAMP"/>
    <property type="match status" value="1"/>
</dbReference>
<keyword evidence="8" id="KW-0812">Transmembrane</keyword>
<feature type="transmembrane region" description="Helical" evidence="8">
    <location>
        <begin position="106"/>
        <end position="127"/>
    </location>
</feature>
<dbReference type="Gene3D" id="1.10.287.130">
    <property type="match status" value="1"/>
</dbReference>
<keyword evidence="8" id="KW-1133">Transmembrane helix</keyword>
<dbReference type="SMART" id="SM00304">
    <property type="entry name" value="HAMP"/>
    <property type="match status" value="1"/>
</dbReference>
<dbReference type="PANTHER" id="PTHR45528:SF12">
    <property type="entry name" value="SENSOR HISTIDINE KINASE ARSS"/>
    <property type="match status" value="1"/>
</dbReference>
<evidence type="ECO:0000256" key="8">
    <source>
        <dbReference type="SAM" id="Phobius"/>
    </source>
</evidence>
<reference evidence="10" key="1">
    <citation type="submission" date="2020-01" db="EMBL/GenBank/DDBJ databases">
        <authorList>
            <person name="Meier V. D."/>
            <person name="Meier V D."/>
        </authorList>
    </citation>
    <scope>NUCLEOTIDE SEQUENCE</scope>
    <source>
        <strain evidence="10">HLG_WM_MAG_03</strain>
    </source>
</reference>
<dbReference type="GO" id="GO:0016020">
    <property type="term" value="C:membrane"/>
    <property type="evidence" value="ECO:0007669"/>
    <property type="project" value="UniProtKB-SubCell"/>
</dbReference>
<keyword evidence="7 8" id="KW-0472">Membrane</keyword>
<comment type="catalytic activity">
    <reaction evidence="1">
        <text>ATP + protein L-histidine = ADP + protein N-phospho-L-histidine.</text>
        <dbReference type="EC" id="2.7.13.3"/>
    </reaction>
</comment>
<sequence>MFQYKLEAKQAEEALLKRFHEFERILHRPGHPPPHEREERIQNLLNMEFVDEDEIENIALKKLLFEEERLSIYEDEKYIYYVHEDRRHGHKRALRFENEQAESKEISSFVLALLVNALLFTFYLYILKKLRPLQRLKQKIVRFSEGELEVSLPQKGKDEISEVSNEFNNAIAKIKSLQESRNLFLRNIMHELKTPISKGKLITDLMDDAKNQER</sequence>
<keyword evidence="4" id="KW-0597">Phosphoprotein</keyword>
<comment type="subcellular location">
    <subcellularLocation>
        <location evidence="2">Membrane</location>
        <topology evidence="2">Multi-pass membrane protein</topology>
    </subcellularLocation>
</comment>
<feature type="non-terminal residue" evidence="10">
    <location>
        <position position="214"/>
    </location>
</feature>
<proteinExistence type="predicted"/>
<dbReference type="EC" id="2.7.13.3" evidence="3"/>
<dbReference type="SUPFAM" id="SSF47384">
    <property type="entry name" value="Homodimeric domain of signal transducing histidine kinase"/>
    <property type="match status" value="1"/>
</dbReference>
<protein>
    <recommendedName>
        <fullName evidence="3">histidine kinase</fullName>
        <ecNumber evidence="3">2.7.13.3</ecNumber>
    </recommendedName>
</protein>
<evidence type="ECO:0000256" key="1">
    <source>
        <dbReference type="ARBA" id="ARBA00000085"/>
    </source>
</evidence>
<evidence type="ECO:0000313" key="10">
    <source>
        <dbReference type="EMBL" id="CAA6799258.1"/>
    </source>
</evidence>
<dbReference type="AlphaFoldDB" id="A0A6S6RVR5"/>
<keyword evidence="6 10" id="KW-0418">Kinase</keyword>
<dbReference type="SUPFAM" id="SSF158472">
    <property type="entry name" value="HAMP domain-like"/>
    <property type="match status" value="1"/>
</dbReference>
<name>A0A6S6RVR5_9BACT</name>
<dbReference type="EMBL" id="CACVAR010000036">
    <property type="protein sequence ID" value="CAA6799258.1"/>
    <property type="molecule type" value="Genomic_DNA"/>
</dbReference>
<organism evidence="10">
    <name type="scientific">uncultured Sulfurovum sp</name>
    <dbReference type="NCBI Taxonomy" id="269237"/>
    <lineage>
        <taxon>Bacteria</taxon>
        <taxon>Pseudomonadati</taxon>
        <taxon>Campylobacterota</taxon>
        <taxon>Epsilonproteobacteria</taxon>
        <taxon>Campylobacterales</taxon>
        <taxon>Sulfurovaceae</taxon>
        <taxon>Sulfurovum</taxon>
        <taxon>environmental samples</taxon>
    </lineage>
</organism>
<dbReference type="GO" id="GO:0000155">
    <property type="term" value="F:phosphorelay sensor kinase activity"/>
    <property type="evidence" value="ECO:0007669"/>
    <property type="project" value="InterPro"/>
</dbReference>
<evidence type="ECO:0000259" key="9">
    <source>
        <dbReference type="PROSITE" id="PS50885"/>
    </source>
</evidence>
<evidence type="ECO:0000256" key="5">
    <source>
        <dbReference type="ARBA" id="ARBA00022679"/>
    </source>
</evidence>
<gene>
    <name evidence="10" type="ORF">HELGO_WM74198</name>
</gene>
<dbReference type="PANTHER" id="PTHR45528">
    <property type="entry name" value="SENSOR HISTIDINE KINASE CPXA"/>
    <property type="match status" value="1"/>
</dbReference>
<keyword evidence="5" id="KW-0808">Transferase</keyword>
<dbReference type="InterPro" id="IPR003660">
    <property type="entry name" value="HAMP_dom"/>
</dbReference>
<evidence type="ECO:0000256" key="2">
    <source>
        <dbReference type="ARBA" id="ARBA00004141"/>
    </source>
</evidence>
<evidence type="ECO:0000256" key="4">
    <source>
        <dbReference type="ARBA" id="ARBA00022553"/>
    </source>
</evidence>
<dbReference type="InterPro" id="IPR036097">
    <property type="entry name" value="HisK_dim/P_sf"/>
</dbReference>
<feature type="domain" description="HAMP" evidence="9">
    <location>
        <begin position="130"/>
        <end position="179"/>
    </location>
</feature>
<dbReference type="InterPro" id="IPR050398">
    <property type="entry name" value="HssS/ArlS-like"/>
</dbReference>
<dbReference type="PROSITE" id="PS50885">
    <property type="entry name" value="HAMP"/>
    <property type="match status" value="1"/>
</dbReference>
<evidence type="ECO:0000256" key="3">
    <source>
        <dbReference type="ARBA" id="ARBA00012438"/>
    </source>
</evidence>